<organism evidence="1">
    <name type="scientific">anaerobic digester metagenome</name>
    <dbReference type="NCBI Taxonomy" id="1263854"/>
    <lineage>
        <taxon>unclassified sequences</taxon>
        <taxon>metagenomes</taxon>
        <taxon>ecological metagenomes</taxon>
    </lineage>
</organism>
<gene>
    <name evidence="1" type="ORF">SCFA_660083</name>
</gene>
<dbReference type="InterPro" id="IPR036520">
    <property type="entry name" value="UPF0759_sf"/>
</dbReference>
<dbReference type="AlphaFoldDB" id="A0A485M3E9"/>
<reference evidence="1" key="1">
    <citation type="submission" date="2019-03" db="EMBL/GenBank/DDBJ databases">
        <authorList>
            <person name="Hao L."/>
        </authorList>
    </citation>
    <scope>NUCLEOTIDE SEQUENCE</scope>
</reference>
<accession>A0A485M3E9</accession>
<dbReference type="PANTHER" id="PTHR30348:SF4">
    <property type="entry name" value="DUF72 DOMAIN-CONTAINING PROTEIN"/>
    <property type="match status" value="1"/>
</dbReference>
<sequence>MRAYIGTSGWDYQHWKGVFYPGDCPRSRWLDYYSRIFPTVEVNATFYHRIRESTYRKWRDSTPEGFLWSVKASRYITHIRRLKGIEESLALFFSGVSCLGDKLGPILFQLPASFAFSNETTSAFFRLLPGKRRYALEARHPSWTGEQALALLEKHGIAWCISDTAGRFPYLEAITADYVYIRLHGSRKLYASEYTTEELVSWADRIRSWGKDAYVYFDNDFGGYAPKNALALREILKQQEPPAGLSP</sequence>
<dbReference type="InterPro" id="IPR002763">
    <property type="entry name" value="DUF72"/>
</dbReference>
<dbReference type="EMBL" id="CAADRM010000132">
    <property type="protein sequence ID" value="VFU17465.1"/>
    <property type="molecule type" value="Genomic_DNA"/>
</dbReference>
<dbReference type="PANTHER" id="PTHR30348">
    <property type="entry name" value="UNCHARACTERIZED PROTEIN YECE"/>
    <property type="match status" value="1"/>
</dbReference>
<proteinExistence type="predicted"/>
<name>A0A485M3E9_9ZZZZ</name>
<dbReference type="SUPFAM" id="SSF117396">
    <property type="entry name" value="TM1631-like"/>
    <property type="match status" value="1"/>
</dbReference>
<dbReference type="Gene3D" id="3.20.20.410">
    <property type="entry name" value="Protein of unknown function UPF0759"/>
    <property type="match status" value="1"/>
</dbReference>
<dbReference type="Pfam" id="PF01904">
    <property type="entry name" value="DUF72"/>
    <property type="match status" value="1"/>
</dbReference>
<evidence type="ECO:0008006" key="2">
    <source>
        <dbReference type="Google" id="ProtNLM"/>
    </source>
</evidence>
<protein>
    <recommendedName>
        <fullName evidence="2">DUF72 domain-containing protein</fullName>
    </recommendedName>
</protein>
<evidence type="ECO:0000313" key="1">
    <source>
        <dbReference type="EMBL" id="VFU17465.1"/>
    </source>
</evidence>